<keyword evidence="10" id="KW-0007">Acetylation</keyword>
<dbReference type="PANTHER" id="PTHR15532">
    <property type="match status" value="1"/>
</dbReference>
<evidence type="ECO:0000256" key="6">
    <source>
        <dbReference type="ARBA" id="ARBA00022729"/>
    </source>
</evidence>
<protein>
    <recommendedName>
        <fullName evidence="14">5'-nucleotidase domain-containing protein 1</fullName>
    </recommendedName>
</protein>
<dbReference type="Gene3D" id="1.50.10.100">
    <property type="entry name" value="Chondroitin AC/alginate lyase"/>
    <property type="match status" value="1"/>
</dbReference>
<keyword evidence="18" id="KW-1185">Reference proteome</keyword>
<feature type="compositionally biased region" description="Basic and acidic residues" evidence="15">
    <location>
        <begin position="358"/>
        <end position="369"/>
    </location>
</feature>
<evidence type="ECO:0000256" key="11">
    <source>
        <dbReference type="ARBA" id="ARBA00023136"/>
    </source>
</evidence>
<keyword evidence="11 16" id="KW-0472">Membrane</keyword>
<gene>
    <name evidence="17" type="ORF">FSCOSCO3_A004827</name>
</gene>
<dbReference type="FunFam" id="3.40.50.1000:FF:000086">
    <property type="entry name" value="LD24878p"/>
    <property type="match status" value="1"/>
</dbReference>
<comment type="caution">
    <text evidence="17">The sequence shown here is derived from an EMBL/GenBank/DDBJ whole genome shotgun (WGS) entry which is preliminary data.</text>
</comment>
<feature type="region of interest" description="Disordered" evidence="15">
    <location>
        <begin position="343"/>
        <end position="376"/>
    </location>
</feature>
<evidence type="ECO:0000256" key="2">
    <source>
        <dbReference type="ARBA" id="ARBA00006556"/>
    </source>
</evidence>
<keyword evidence="9 16" id="KW-1133">Transmembrane helix</keyword>
<dbReference type="InterPro" id="IPR023214">
    <property type="entry name" value="HAD_sf"/>
</dbReference>
<name>A0AAV1PAD4_SCOSC</name>
<evidence type="ECO:0000256" key="10">
    <source>
        <dbReference type="ARBA" id="ARBA00022990"/>
    </source>
</evidence>
<dbReference type="SUPFAM" id="SSF56784">
    <property type="entry name" value="HAD-like"/>
    <property type="match status" value="1"/>
</dbReference>
<dbReference type="Gene3D" id="2.70.98.70">
    <property type="match status" value="1"/>
</dbReference>
<evidence type="ECO:0000313" key="18">
    <source>
        <dbReference type="Proteomes" id="UP001314229"/>
    </source>
</evidence>
<accession>A0AAV1PAD4</accession>
<organism evidence="17 18">
    <name type="scientific">Scomber scombrus</name>
    <name type="common">Atlantic mackerel</name>
    <name type="synonym">Scomber vernalis</name>
    <dbReference type="NCBI Taxonomy" id="13677"/>
    <lineage>
        <taxon>Eukaryota</taxon>
        <taxon>Metazoa</taxon>
        <taxon>Chordata</taxon>
        <taxon>Craniata</taxon>
        <taxon>Vertebrata</taxon>
        <taxon>Euteleostomi</taxon>
        <taxon>Actinopterygii</taxon>
        <taxon>Neopterygii</taxon>
        <taxon>Teleostei</taxon>
        <taxon>Neoteleostei</taxon>
        <taxon>Acanthomorphata</taxon>
        <taxon>Pelagiaria</taxon>
        <taxon>Scombriformes</taxon>
        <taxon>Scombridae</taxon>
        <taxon>Scomber</taxon>
    </lineage>
</organism>
<keyword evidence="7" id="KW-0378">Hydrolase</keyword>
<feature type="compositionally biased region" description="Basic and acidic residues" evidence="15">
    <location>
        <begin position="1348"/>
        <end position="1357"/>
    </location>
</feature>
<dbReference type="InterPro" id="IPR052447">
    <property type="entry name" value="Dermatan-Sulfate_Isomerase"/>
</dbReference>
<keyword evidence="13" id="KW-0413">Isomerase</keyword>
<dbReference type="InterPro" id="IPR036412">
    <property type="entry name" value="HAD-like_sf"/>
</dbReference>
<dbReference type="Gene3D" id="3.40.50.1000">
    <property type="entry name" value="HAD superfamily/HAD-like"/>
    <property type="match status" value="1"/>
</dbReference>
<comment type="similarity">
    <text evidence="2">Belongs to the dermatan-sulfate isomerase family.</text>
</comment>
<feature type="transmembrane region" description="Helical" evidence="16">
    <location>
        <begin position="1443"/>
        <end position="1461"/>
    </location>
</feature>
<dbReference type="GO" id="GO:0016020">
    <property type="term" value="C:membrane"/>
    <property type="evidence" value="ECO:0007669"/>
    <property type="project" value="UniProtKB-SubCell"/>
</dbReference>
<keyword evidence="8" id="KW-0460">Magnesium</keyword>
<keyword evidence="12" id="KW-0325">Glycoprotein</keyword>
<feature type="transmembrane region" description="Helical" evidence="16">
    <location>
        <begin position="1410"/>
        <end position="1431"/>
    </location>
</feature>
<evidence type="ECO:0000256" key="7">
    <source>
        <dbReference type="ARBA" id="ARBA00022801"/>
    </source>
</evidence>
<comment type="subcellular location">
    <subcellularLocation>
        <location evidence="1">Membrane</location>
        <topology evidence="1">Multi-pass membrane protein</topology>
    </subcellularLocation>
</comment>
<evidence type="ECO:0000256" key="12">
    <source>
        <dbReference type="ARBA" id="ARBA00023180"/>
    </source>
</evidence>
<dbReference type="InterPro" id="IPR008929">
    <property type="entry name" value="Chondroitin_lyas"/>
</dbReference>
<evidence type="ECO:0000313" key="17">
    <source>
        <dbReference type="EMBL" id="CAK6968200.1"/>
    </source>
</evidence>
<sequence length="1468" mass="167270">MSEYFSLSDCDVIGFDLDHTLCRYHLKETSRLIYESFARYLVEHKGYDKDLLSLTPATWDFCFKGLVVDLEVGNLVKLAEDGTVLRATHGSNDLSTEEIIKHYGPKREWKHFDSLNTSFTRSAKYYFYDNYFDLPGALLCGRVVDMLHKRGNEVNSDFWKDMVAAIDHNYNTSAFKDDTGTYFPSVKMDPGRYLQPCSDSVKTWLRSMKNAGKVLLLITSSHSDYCRLICEHILGKDFEELFDVIITNALKPGFFSLVPQQRPFRTLVNDVEESEGLPSLEKPGWYSQGNWPHLHELLKTMTGKPDPKVVYFGDSMRSDMYPASSFGKWETVMIVEEMEGEGVPKSDAAKSNEAQVEPLEKRGKFEEQGMKSPSDVSEQWGSYFVDVHRGGGGDEESQKLTWCSHCIHKYSVMAIPSVEHIADLPLDYKFPRFSPDKPCTTGYYPRPPDSLLKRTEQLTGSIKYLIFNKEAKLVEFGLMTSVFLNCCWNPQCDAKLSSFGNATVPLSDETMRTHTRGAPTVFFISLLWPLLLAPAAAAAEVDPGGGIPFMGGNYNGHPMLYFGRGDVEELQFAAAGSHQEMARRIRLAGETMLEHPEEYLPPWSPAEFSARWNEVYGNNLGVLSMFCLLYPHRAGALDLAKDYMERMAAQPSWLVKDAPWDEVPLAHSLVGFATAYDFLYEYLNKGQQERFLQVIGNASRLMYEKSYVRGWGFQYLHNHQPTNCVALLTGSLVYMTQGYLQEAYLWTKQVLSIMEKSMILLQDVTDGSLYEGVAYGTYTTRSLFQYMFLVQRHFSISHFDHPWLLKHFAFLYRTILPGFQRTVAIADSNYNWFYGPESQLVFLDRYVLRNGSGNWLAELIHQNRVTDGPGQAGKGQRWCTLHTEFIWYDPGLTPKPPSDFGTSQLHHFEDWGVVTYGGALPANTNHSFLSFKSGKLGGRAIFDIVHKNKYKEWIKGWRNFNAGHEHPDQNTFTFTPNGVPFITEALYGPKYTLLNNAVLFSSVLSGSCFKPWAGQVTEACDSKWLKYKVGLAADAQGRVEAAMERQGMVFIRGEGHSAYHPELKIRNFQRNLLLLHPQLLLLVDHIHLDPDSPTRAMSAFFHNTELPFQDTKVDGVHGAFVSHGEDKYKMFWMDDTGYSSRGMLGYWNYPRGYPYNGSNYVNVTMPLRYPHTRVAYIFFGPGVDVQSFSLRGDDQRVDIYLATKDHTYTIYLLTGEVTSKPLFAMVLLDHKKIVFEKAAAVMESSPEEVEEYVNVMEDNLQHVKPVFQQMERHILGRVLNTASFRKTAERLLQFSDKKNTEEVIEKMFAMSKKQGKGKAGKKVNLGEKLSESLPDIFAQIEVSEKKERQRTSKRVYEDSPEEGDADSRAFMDYPDGRKNRKGGFVKGRKFKEVHMVATAGSEGLSNTASYIRLFLLLNTATFFLLLAVLLTRFQRGRSLHTQRCFYTILLIDCFILLYLYSSCSHAQC</sequence>
<evidence type="ECO:0000256" key="3">
    <source>
        <dbReference type="ARBA" id="ARBA00009589"/>
    </source>
</evidence>
<dbReference type="Proteomes" id="UP001314229">
    <property type="component" value="Unassembled WGS sequence"/>
</dbReference>
<keyword evidence="6" id="KW-0732">Signal</keyword>
<evidence type="ECO:0000256" key="14">
    <source>
        <dbReference type="ARBA" id="ARBA00069357"/>
    </source>
</evidence>
<dbReference type="GO" id="GO:0047757">
    <property type="term" value="F:chondroitin-glucuronate 5-epimerase activity"/>
    <property type="evidence" value="ECO:0007669"/>
    <property type="project" value="TreeGrafter"/>
</dbReference>
<evidence type="ECO:0000256" key="4">
    <source>
        <dbReference type="ARBA" id="ARBA00022692"/>
    </source>
</evidence>
<evidence type="ECO:0000256" key="16">
    <source>
        <dbReference type="SAM" id="Phobius"/>
    </source>
</evidence>
<keyword evidence="4 16" id="KW-0812">Transmembrane</keyword>
<dbReference type="PANTHER" id="PTHR15532:SF3">
    <property type="entry name" value="DERMATAN-SULFATE EPIMERASE"/>
    <property type="match status" value="1"/>
</dbReference>
<evidence type="ECO:0000256" key="1">
    <source>
        <dbReference type="ARBA" id="ARBA00004141"/>
    </source>
</evidence>
<evidence type="ECO:0000256" key="13">
    <source>
        <dbReference type="ARBA" id="ARBA00023235"/>
    </source>
</evidence>
<keyword evidence="5" id="KW-0479">Metal-binding</keyword>
<evidence type="ECO:0000256" key="5">
    <source>
        <dbReference type="ARBA" id="ARBA00022723"/>
    </source>
</evidence>
<feature type="compositionally biased region" description="Basic and acidic residues" evidence="15">
    <location>
        <begin position="1365"/>
        <end position="1374"/>
    </location>
</feature>
<feature type="region of interest" description="Disordered" evidence="15">
    <location>
        <begin position="1348"/>
        <end position="1374"/>
    </location>
</feature>
<proteinExistence type="inferred from homology"/>
<evidence type="ECO:0000256" key="8">
    <source>
        <dbReference type="ARBA" id="ARBA00022842"/>
    </source>
</evidence>
<reference evidence="17 18" key="1">
    <citation type="submission" date="2024-01" db="EMBL/GenBank/DDBJ databases">
        <authorList>
            <person name="Alioto T."/>
            <person name="Alioto T."/>
            <person name="Gomez Garrido J."/>
        </authorList>
    </citation>
    <scope>NUCLEOTIDE SEQUENCE [LARGE SCALE GENOMIC DNA]</scope>
</reference>
<evidence type="ECO:0000256" key="9">
    <source>
        <dbReference type="ARBA" id="ARBA00022989"/>
    </source>
</evidence>
<comment type="similarity">
    <text evidence="3">Belongs to the 5'(3')-deoxyribonucleotidase family.</text>
</comment>
<dbReference type="GO" id="GO:0016787">
    <property type="term" value="F:hydrolase activity"/>
    <property type="evidence" value="ECO:0007669"/>
    <property type="project" value="UniProtKB-KW"/>
</dbReference>
<dbReference type="InterPro" id="IPR008380">
    <property type="entry name" value="HAD-SF_hydro_IG_5-nucl"/>
</dbReference>
<dbReference type="GO" id="GO:0046872">
    <property type="term" value="F:metal ion binding"/>
    <property type="evidence" value="ECO:0007669"/>
    <property type="project" value="UniProtKB-KW"/>
</dbReference>
<evidence type="ECO:0000256" key="15">
    <source>
        <dbReference type="SAM" id="MobiDB-lite"/>
    </source>
</evidence>
<dbReference type="EMBL" id="CAWUFR010000115">
    <property type="protein sequence ID" value="CAK6968200.1"/>
    <property type="molecule type" value="Genomic_DNA"/>
</dbReference>
<dbReference type="Pfam" id="PF05761">
    <property type="entry name" value="5_nucleotid"/>
    <property type="match status" value="1"/>
</dbReference>